<name>A0ABT8CX85_9FLAO</name>
<reference evidence="2" key="1">
    <citation type="journal article" date="2019" name="Int. J. Syst. Evol. Microbiol.">
        <title>The Global Catalogue of Microorganisms (GCM) 10K type strain sequencing project: providing services to taxonomists for standard genome sequencing and annotation.</title>
        <authorList>
            <consortium name="The Broad Institute Genomics Platform"/>
            <consortium name="The Broad Institute Genome Sequencing Center for Infectious Disease"/>
            <person name="Wu L."/>
            <person name="Ma J."/>
        </authorList>
    </citation>
    <scope>NUCLEOTIDE SEQUENCE [LARGE SCALE GENOMIC DNA]</scope>
    <source>
        <strain evidence="2">CECT 7184</strain>
    </source>
</reference>
<keyword evidence="2" id="KW-1185">Reference proteome</keyword>
<evidence type="ECO:0000313" key="1">
    <source>
        <dbReference type="EMBL" id="MDN3707634.1"/>
    </source>
</evidence>
<sequence length="167" mass="19875">MNYFRFLIKSTNQHGVHSPFVFNYLTKGIYQRKKYLNKRLGKTDLFLLKTLDYFHPSSICFLENTDAVKKLVRDSDFNKVIDKQQHLYDLVVADAKSVTPEKLESFLRFFHNDSIGIIDKRNKNFCSTSLDTLLENHADITLVLNFYWFSLICIRKEQLKENFFLRM</sequence>
<dbReference type="Proteomes" id="UP001242368">
    <property type="component" value="Unassembled WGS sequence"/>
</dbReference>
<evidence type="ECO:0000313" key="2">
    <source>
        <dbReference type="Proteomes" id="UP001242368"/>
    </source>
</evidence>
<accession>A0ABT8CX85</accession>
<organism evidence="1 2">
    <name type="scientific">Paenimyroides ceti</name>
    <dbReference type="NCBI Taxonomy" id="395087"/>
    <lineage>
        <taxon>Bacteria</taxon>
        <taxon>Pseudomonadati</taxon>
        <taxon>Bacteroidota</taxon>
        <taxon>Flavobacteriia</taxon>
        <taxon>Flavobacteriales</taxon>
        <taxon>Flavobacteriaceae</taxon>
        <taxon>Paenimyroides</taxon>
    </lineage>
</organism>
<proteinExistence type="predicted"/>
<comment type="caution">
    <text evidence="1">The sequence shown here is derived from an EMBL/GenBank/DDBJ whole genome shotgun (WGS) entry which is preliminary data.</text>
</comment>
<protein>
    <submittedName>
        <fullName evidence="1">Uncharacterized protein</fullName>
    </submittedName>
</protein>
<dbReference type="RefSeq" id="WP_290363603.1">
    <property type="nucleotide sequence ID" value="NZ_JAUFQU010000001.1"/>
</dbReference>
<gene>
    <name evidence="1" type="ORF">QW060_10910</name>
</gene>
<dbReference type="EMBL" id="JAUFQU010000001">
    <property type="protein sequence ID" value="MDN3707634.1"/>
    <property type="molecule type" value="Genomic_DNA"/>
</dbReference>